<dbReference type="OrthoDB" id="6280663at2759"/>
<evidence type="ECO:0000313" key="2">
    <source>
        <dbReference type="Proteomes" id="UP000507470"/>
    </source>
</evidence>
<gene>
    <name evidence="1" type="ORF">MCOR_8258</name>
</gene>
<dbReference type="AlphaFoldDB" id="A0A6J8AJI0"/>
<evidence type="ECO:0000313" key="1">
    <source>
        <dbReference type="EMBL" id="CAC5368821.1"/>
    </source>
</evidence>
<organism evidence="1 2">
    <name type="scientific">Mytilus coruscus</name>
    <name type="common">Sea mussel</name>
    <dbReference type="NCBI Taxonomy" id="42192"/>
    <lineage>
        <taxon>Eukaryota</taxon>
        <taxon>Metazoa</taxon>
        <taxon>Spiralia</taxon>
        <taxon>Lophotrochozoa</taxon>
        <taxon>Mollusca</taxon>
        <taxon>Bivalvia</taxon>
        <taxon>Autobranchia</taxon>
        <taxon>Pteriomorphia</taxon>
        <taxon>Mytilida</taxon>
        <taxon>Mytiloidea</taxon>
        <taxon>Mytilidae</taxon>
        <taxon>Mytilinae</taxon>
        <taxon>Mytilus</taxon>
    </lineage>
</organism>
<dbReference type="Proteomes" id="UP000507470">
    <property type="component" value="Unassembled WGS sequence"/>
</dbReference>
<proteinExistence type="predicted"/>
<accession>A0A6J8AJI0</accession>
<reference evidence="1 2" key="1">
    <citation type="submission" date="2020-06" db="EMBL/GenBank/DDBJ databases">
        <authorList>
            <person name="Li R."/>
            <person name="Bekaert M."/>
        </authorList>
    </citation>
    <scope>NUCLEOTIDE SEQUENCE [LARGE SCALE GENOMIC DNA]</scope>
    <source>
        <strain evidence="2">wild</strain>
    </source>
</reference>
<keyword evidence="2" id="KW-1185">Reference proteome</keyword>
<protein>
    <submittedName>
        <fullName evidence="1">Uncharacterized protein</fullName>
    </submittedName>
</protein>
<dbReference type="EMBL" id="CACVKT020001498">
    <property type="protein sequence ID" value="CAC5368821.1"/>
    <property type="molecule type" value="Genomic_DNA"/>
</dbReference>
<name>A0A6J8AJI0_MYTCO</name>
<sequence length="153" mass="17378">MAALSMGDFREAQPSELSLFTIPPYQSAVENIYFQVRSNSQLTGNIIDLEITGKHGMEYVDLNRSRLYVKAKIVKGDGTSLTENEYVGPVNLFLQSMFSQVDVTMQGRMISSTTSHYPYKAMIQTLLCYGNGAKTSQLTSQFWVKRRSRPFRR</sequence>